<dbReference type="Proteomes" id="UP000523955">
    <property type="component" value="Unassembled WGS sequence"/>
</dbReference>
<keyword evidence="4" id="KW-1185">Reference proteome</keyword>
<evidence type="ECO:0000313" key="3">
    <source>
        <dbReference type="EMBL" id="MBB6629015.1"/>
    </source>
</evidence>
<dbReference type="PANTHER" id="PTHR47505">
    <property type="entry name" value="DNA UTILIZATION PROTEIN YHGH"/>
    <property type="match status" value="1"/>
</dbReference>
<gene>
    <name evidence="3" type="ORF">H5V45_16940</name>
</gene>
<reference evidence="3 4" key="1">
    <citation type="submission" date="2020-08" db="EMBL/GenBank/DDBJ databases">
        <authorList>
            <person name="Seo M.-J."/>
        </authorList>
    </citation>
    <scope>NUCLEOTIDE SEQUENCE [LARGE SCALE GENOMIC DNA]</scope>
    <source>
        <strain evidence="3 4">KIGAM211</strain>
    </source>
</reference>
<accession>A0A7X0RKP5</accession>
<dbReference type="SUPFAM" id="SSF53271">
    <property type="entry name" value="PRTase-like"/>
    <property type="match status" value="1"/>
</dbReference>
<evidence type="ECO:0000256" key="2">
    <source>
        <dbReference type="SAM" id="MobiDB-lite"/>
    </source>
</evidence>
<name>A0A7X0RKP5_9ACTN</name>
<evidence type="ECO:0000256" key="1">
    <source>
        <dbReference type="ARBA" id="ARBA00008007"/>
    </source>
</evidence>
<dbReference type="CDD" id="cd06223">
    <property type="entry name" value="PRTases_typeI"/>
    <property type="match status" value="1"/>
</dbReference>
<dbReference type="RefSeq" id="WP_185254013.1">
    <property type="nucleotide sequence ID" value="NZ_JACKXE010000001.1"/>
</dbReference>
<dbReference type="InterPro" id="IPR029057">
    <property type="entry name" value="PRTase-like"/>
</dbReference>
<comment type="similarity">
    <text evidence="1">Belongs to the ComF/GntX family.</text>
</comment>
<dbReference type="InterPro" id="IPR051910">
    <property type="entry name" value="ComF/GntX_DNA_util-trans"/>
</dbReference>
<feature type="region of interest" description="Disordered" evidence="2">
    <location>
        <begin position="225"/>
        <end position="252"/>
    </location>
</feature>
<dbReference type="EMBL" id="JACKXE010000001">
    <property type="protein sequence ID" value="MBB6629015.1"/>
    <property type="molecule type" value="Genomic_DNA"/>
</dbReference>
<proteinExistence type="inferred from homology"/>
<evidence type="ECO:0000313" key="4">
    <source>
        <dbReference type="Proteomes" id="UP000523955"/>
    </source>
</evidence>
<protein>
    <submittedName>
        <fullName evidence="3">ComF family protein</fullName>
    </submittedName>
</protein>
<dbReference type="AlphaFoldDB" id="A0A7X0RKP5"/>
<dbReference type="InterPro" id="IPR000836">
    <property type="entry name" value="PRTase_dom"/>
</dbReference>
<sequence length="252" mass="25912">MPDELRDAATDLLLGGRCVGCAGPGRVLCRSCRAGLPRGAGLVWPTPVPAGLAPPYAPAAYDGVVRAMVIAHKEHAVLGLRDPLAELLADAVHAADVSGPVVLVPVPSRPASVRARGHDHTHALASAAARLLRAGGHDVVALRMLHPRPGVVDQAGLDAAQRAANLAGSMACPSSRVRRLARVRPRARLVVCDDVLTTGATAREAQRALEAVGLPVAAVATVAATRRRRPGGATDLHSESSGERVSPSPSTL</sequence>
<dbReference type="PANTHER" id="PTHR47505:SF1">
    <property type="entry name" value="DNA UTILIZATION PROTEIN YHGH"/>
    <property type="match status" value="1"/>
</dbReference>
<dbReference type="Gene3D" id="3.40.50.2020">
    <property type="match status" value="1"/>
</dbReference>
<organism evidence="3 4">
    <name type="scientific">Nocardioides luti</name>
    <dbReference type="NCBI Taxonomy" id="2761101"/>
    <lineage>
        <taxon>Bacteria</taxon>
        <taxon>Bacillati</taxon>
        <taxon>Actinomycetota</taxon>
        <taxon>Actinomycetes</taxon>
        <taxon>Propionibacteriales</taxon>
        <taxon>Nocardioidaceae</taxon>
        <taxon>Nocardioides</taxon>
    </lineage>
</organism>
<comment type="caution">
    <text evidence="3">The sequence shown here is derived from an EMBL/GenBank/DDBJ whole genome shotgun (WGS) entry which is preliminary data.</text>
</comment>